<keyword evidence="2" id="KW-1185">Reference proteome</keyword>
<proteinExistence type="predicted"/>
<protein>
    <submittedName>
        <fullName evidence="1">31549_t:CDS:1</fullName>
    </submittedName>
</protein>
<reference evidence="1 2" key="1">
    <citation type="submission" date="2021-06" db="EMBL/GenBank/DDBJ databases">
        <authorList>
            <person name="Kallberg Y."/>
            <person name="Tangrot J."/>
            <person name="Rosling A."/>
        </authorList>
    </citation>
    <scope>NUCLEOTIDE SEQUENCE [LARGE SCALE GENOMIC DNA]</scope>
    <source>
        <strain evidence="1 2">120-4 pot B 10/14</strain>
    </source>
</reference>
<accession>A0ABN7VLK1</accession>
<organism evidence="1 2">
    <name type="scientific">Gigaspora margarita</name>
    <dbReference type="NCBI Taxonomy" id="4874"/>
    <lineage>
        <taxon>Eukaryota</taxon>
        <taxon>Fungi</taxon>
        <taxon>Fungi incertae sedis</taxon>
        <taxon>Mucoromycota</taxon>
        <taxon>Glomeromycotina</taxon>
        <taxon>Glomeromycetes</taxon>
        <taxon>Diversisporales</taxon>
        <taxon>Gigasporaceae</taxon>
        <taxon>Gigaspora</taxon>
    </lineage>
</organism>
<evidence type="ECO:0000313" key="2">
    <source>
        <dbReference type="Proteomes" id="UP000789901"/>
    </source>
</evidence>
<comment type="caution">
    <text evidence="1">The sequence shown here is derived from an EMBL/GenBank/DDBJ whole genome shotgun (WGS) entry which is preliminary data.</text>
</comment>
<dbReference type="Proteomes" id="UP000789901">
    <property type="component" value="Unassembled WGS sequence"/>
</dbReference>
<sequence>ISTISRLIALAKLDNIPIFLIAKVAIMNQSTNQNFGVQHQSTNRQLQRPQNTGNLQRALNTARQAPGPQNTLDLFIDNYTSVQRYNDLVGGSDPFVRTQSVEISPQSIQISMHLFLGFSFE</sequence>
<evidence type="ECO:0000313" key="1">
    <source>
        <dbReference type="EMBL" id="CAG8784645.1"/>
    </source>
</evidence>
<dbReference type="EMBL" id="CAJVQB010017542">
    <property type="protein sequence ID" value="CAG8784645.1"/>
    <property type="molecule type" value="Genomic_DNA"/>
</dbReference>
<feature type="non-terminal residue" evidence="1">
    <location>
        <position position="1"/>
    </location>
</feature>
<name>A0ABN7VLK1_GIGMA</name>
<gene>
    <name evidence="1" type="ORF">GMARGA_LOCUS20228</name>
</gene>